<keyword evidence="1" id="KW-1133">Transmembrane helix</keyword>
<dbReference type="Proteomes" id="UP000295497">
    <property type="component" value="Chromosome"/>
</dbReference>
<evidence type="ECO:0000313" key="3">
    <source>
        <dbReference type="Proteomes" id="UP000295497"/>
    </source>
</evidence>
<proteinExistence type="predicted"/>
<protein>
    <submittedName>
        <fullName evidence="2">Uncharacterized protein</fullName>
    </submittedName>
</protein>
<keyword evidence="1" id="KW-0812">Transmembrane</keyword>
<keyword evidence="1" id="KW-0472">Membrane</keyword>
<gene>
    <name evidence="2" type="ORF">SOCE836_062660</name>
</gene>
<reference evidence="2 3" key="1">
    <citation type="submission" date="2015-09" db="EMBL/GenBank/DDBJ databases">
        <title>Sorangium comparison.</title>
        <authorList>
            <person name="Zaburannyi N."/>
            <person name="Bunk B."/>
            <person name="Overmann J."/>
            <person name="Mueller R."/>
        </authorList>
    </citation>
    <scope>NUCLEOTIDE SEQUENCE [LARGE SCALE GENOMIC DNA]</scope>
    <source>
        <strain evidence="2 3">So ce836</strain>
    </source>
</reference>
<organism evidence="2 3">
    <name type="scientific">Sorangium cellulosum</name>
    <name type="common">Polyangium cellulosum</name>
    <dbReference type="NCBI Taxonomy" id="56"/>
    <lineage>
        <taxon>Bacteria</taxon>
        <taxon>Pseudomonadati</taxon>
        <taxon>Myxococcota</taxon>
        <taxon>Polyangia</taxon>
        <taxon>Polyangiales</taxon>
        <taxon>Polyangiaceae</taxon>
        <taxon>Sorangium</taxon>
    </lineage>
</organism>
<evidence type="ECO:0000256" key="1">
    <source>
        <dbReference type="SAM" id="Phobius"/>
    </source>
</evidence>
<name>A0A4P2QVB3_SORCE</name>
<evidence type="ECO:0000313" key="2">
    <source>
        <dbReference type="EMBL" id="AUX34098.1"/>
    </source>
</evidence>
<sequence length="85" mass="9034">MATSCPPDGVVRAPHALVTVEPLSAMVMPQAVVVVRLVVVFVTFVKVTFAQYPVDHCDWSAMFASIEESALRSSPSSDSISSPSP</sequence>
<dbReference type="EMBL" id="CP012672">
    <property type="protein sequence ID" value="AUX34098.1"/>
    <property type="molecule type" value="Genomic_DNA"/>
</dbReference>
<feature type="transmembrane region" description="Helical" evidence="1">
    <location>
        <begin position="27"/>
        <end position="45"/>
    </location>
</feature>
<accession>A0A4P2QVB3</accession>
<dbReference type="AlphaFoldDB" id="A0A4P2QVB3"/>